<dbReference type="EMBL" id="VIFY01000079">
    <property type="protein sequence ID" value="TQB71584.1"/>
    <property type="molecule type" value="Genomic_DNA"/>
</dbReference>
<protein>
    <recommendedName>
        <fullName evidence="4">DUF676 domain-containing protein</fullName>
    </recommendedName>
</protein>
<dbReference type="Proteomes" id="UP000319663">
    <property type="component" value="Unassembled WGS sequence"/>
</dbReference>
<sequence length="395" mass="44618">MATERKTIDDTPIPYTASPLQLLWGDVCLIFRNLRLLRKIVSPLRPCLSGTLDELGPSWENWFGVAVHVSLFILQIAFLLSLPICLALMVPAAWVIVYIAAVLVANNAVCNVVLNGKQRFLVSKGPSAQFPGHEREHWIFINGVSVGHHWMQSNLDRLAQTFGRKVTGVLNPTYGIIFDLIQCLIQRDFAYATQDVRDAYPYIKKALLNPQFDKVVLIVHSQGGIEAGLVIDWLLAEMPQEILQHLEVYTFGNAANHWNNPNRTLSTDREDRPSIPYIEHYANSEDFVSVLGVLNYTPIPNRYMGQLFVRSGPGHLLNQHYLNTMFPLGSDGKVMSANGFMNTQVTTDATQTGICVIKERERRRRQRKALRVKDLSRLWMYRNGGSPPEDHLSAV</sequence>
<feature type="transmembrane region" description="Helical" evidence="1">
    <location>
        <begin position="95"/>
        <end position="114"/>
    </location>
</feature>
<proteinExistence type="predicted"/>
<evidence type="ECO:0008006" key="4">
    <source>
        <dbReference type="Google" id="ProtNLM"/>
    </source>
</evidence>
<evidence type="ECO:0000256" key="1">
    <source>
        <dbReference type="SAM" id="Phobius"/>
    </source>
</evidence>
<keyword evidence="1" id="KW-0472">Membrane</keyword>
<name>A0A507QW79_MONPU</name>
<organism evidence="2 3">
    <name type="scientific">Monascus purpureus</name>
    <name type="common">Red mold</name>
    <name type="synonym">Monascus anka</name>
    <dbReference type="NCBI Taxonomy" id="5098"/>
    <lineage>
        <taxon>Eukaryota</taxon>
        <taxon>Fungi</taxon>
        <taxon>Dikarya</taxon>
        <taxon>Ascomycota</taxon>
        <taxon>Pezizomycotina</taxon>
        <taxon>Eurotiomycetes</taxon>
        <taxon>Eurotiomycetidae</taxon>
        <taxon>Eurotiales</taxon>
        <taxon>Aspergillaceae</taxon>
        <taxon>Monascus</taxon>
    </lineage>
</organism>
<dbReference type="PANTHER" id="PTHR42044">
    <property type="entry name" value="DUF676 DOMAIN-CONTAINING PROTEIN-RELATED"/>
    <property type="match status" value="1"/>
</dbReference>
<keyword evidence="1" id="KW-1133">Transmembrane helix</keyword>
<dbReference type="AlphaFoldDB" id="A0A507QW79"/>
<dbReference type="PANTHER" id="PTHR42044:SF2">
    <property type="entry name" value="DUF676 DOMAIN-CONTAINING PROTEIN"/>
    <property type="match status" value="1"/>
</dbReference>
<reference evidence="2 3" key="1">
    <citation type="submission" date="2019-06" db="EMBL/GenBank/DDBJ databases">
        <title>Wine fermentation using esterase from Monascus purpureus.</title>
        <authorList>
            <person name="Geng C."/>
            <person name="Zhang Y."/>
        </authorList>
    </citation>
    <scope>NUCLEOTIDE SEQUENCE [LARGE SCALE GENOMIC DNA]</scope>
    <source>
        <strain evidence="2">HQ1</strain>
    </source>
</reference>
<gene>
    <name evidence="2" type="ORF">MPDQ_007443</name>
</gene>
<dbReference type="InterPro" id="IPR029058">
    <property type="entry name" value="AB_hydrolase_fold"/>
</dbReference>
<accession>A0A507QW79</accession>
<evidence type="ECO:0000313" key="2">
    <source>
        <dbReference type="EMBL" id="TQB71584.1"/>
    </source>
</evidence>
<feature type="transmembrane region" description="Helical" evidence="1">
    <location>
        <begin position="62"/>
        <end position="89"/>
    </location>
</feature>
<keyword evidence="1" id="KW-0812">Transmembrane</keyword>
<comment type="caution">
    <text evidence="2">The sequence shown here is derived from an EMBL/GenBank/DDBJ whole genome shotgun (WGS) entry which is preliminary data.</text>
</comment>
<keyword evidence="3" id="KW-1185">Reference proteome</keyword>
<dbReference type="STRING" id="5098.A0A507QW79"/>
<evidence type="ECO:0000313" key="3">
    <source>
        <dbReference type="Proteomes" id="UP000319663"/>
    </source>
</evidence>
<dbReference type="SUPFAM" id="SSF53474">
    <property type="entry name" value="alpha/beta-Hydrolases"/>
    <property type="match status" value="1"/>
</dbReference>